<evidence type="ECO:0000313" key="2">
    <source>
        <dbReference type="Proteomes" id="UP001173802"/>
    </source>
</evidence>
<accession>A0ACC6FT59</accession>
<protein>
    <submittedName>
        <fullName evidence="1">50S ribosome-binding GTPase</fullName>
    </submittedName>
</protein>
<evidence type="ECO:0000313" key="1">
    <source>
        <dbReference type="EMBL" id="MDL0082476.1"/>
    </source>
</evidence>
<gene>
    <name evidence="1" type="ORF">NYG90_07315</name>
</gene>
<keyword evidence="2" id="KW-1185">Reference proteome</keyword>
<organism evidence="1 2">
    <name type="scientific">Helicobacter zhangjianzhongii</name>
    <dbReference type="NCBI Taxonomy" id="2974574"/>
    <lineage>
        <taxon>Bacteria</taxon>
        <taxon>Pseudomonadati</taxon>
        <taxon>Campylobacterota</taxon>
        <taxon>Epsilonproteobacteria</taxon>
        <taxon>Campylobacterales</taxon>
        <taxon>Helicobacteraceae</taxon>
        <taxon>Helicobacter</taxon>
    </lineage>
</organism>
<dbReference type="EMBL" id="JANURN010000006">
    <property type="protein sequence ID" value="MDL0082476.1"/>
    <property type="molecule type" value="Genomic_DNA"/>
</dbReference>
<name>A0ACC6FT59_9HELI</name>
<comment type="caution">
    <text evidence="1">The sequence shown here is derived from an EMBL/GenBank/DDBJ whole genome shotgun (WGS) entry which is preliminary data.</text>
</comment>
<dbReference type="Proteomes" id="UP001173802">
    <property type="component" value="Unassembled WGS sequence"/>
</dbReference>
<reference evidence="1 2" key="1">
    <citation type="journal article" date="2023" name="Microorganisms">
        <title>Isolation and Genomic Characteristics of Cat-Borne Campylobacter felis sp. nov. and Sheep-Borne Campylobacter ovis sp. nov.</title>
        <authorList>
            <person name="Wang H."/>
            <person name="Li Y."/>
            <person name="Gu Y."/>
            <person name="Zhou G."/>
            <person name="Chen X."/>
            <person name="Zhang X."/>
            <person name="Shao Z."/>
            <person name="Zhang J."/>
            <person name="Zhang M."/>
        </authorList>
    </citation>
    <scope>NUCLEOTIDE SEQUENCE [LARGE SCALE GENOMIC DNA]</scope>
    <source>
        <strain evidence="1 2">XJK30-2</strain>
    </source>
</reference>
<sequence>MASIFNTATEALQSIASSQNAEVDVWKQRFKKIFDTENESESTQKKVMKEILDELDIPLNILIIGGTGVGKSSTINAIYGGNRVKIGTNPNPQTQEIEQCKISKNITLYDSPGLGETKDKDTAHRRKIDALLSETDSNGFAKIDLVLVVVNATVKGLGEEYQMIDYLIKKLGDTKRILIALNKCDCVVSERYFDRANNKLGKEQEEYLAKQVADLRKRIKESTGLELTENDVVCYSAGFYDENTQKQDEPYNIMRLEESIISKLPKQKRIVQQVEESAYITNHNKEGSFWESAVEFVETAVDILPLPATIKTIAKAGLKALKSWLFK</sequence>
<proteinExistence type="predicted"/>